<evidence type="ECO:0000256" key="2">
    <source>
        <dbReference type="ARBA" id="ARBA00022741"/>
    </source>
</evidence>
<dbReference type="InterPro" id="IPR013815">
    <property type="entry name" value="ATP_grasp_subdomain_1"/>
</dbReference>
<evidence type="ECO:0000256" key="3">
    <source>
        <dbReference type="ARBA" id="ARBA00022840"/>
    </source>
</evidence>
<keyword evidence="7" id="KW-1185">Reference proteome</keyword>
<name>A0A1C5J525_9ACTN</name>
<dbReference type="AlphaFoldDB" id="A0A1C5J525"/>
<dbReference type="GO" id="GO:0016874">
    <property type="term" value="F:ligase activity"/>
    <property type="evidence" value="ECO:0007669"/>
    <property type="project" value="UniProtKB-KW"/>
</dbReference>
<accession>A0A1C5J525</accession>
<evidence type="ECO:0000256" key="4">
    <source>
        <dbReference type="PROSITE-ProRule" id="PRU00409"/>
    </source>
</evidence>
<dbReference type="PANTHER" id="PTHR43585:SF2">
    <property type="entry name" value="ATP-GRASP ENZYME FSQD"/>
    <property type="match status" value="1"/>
</dbReference>
<dbReference type="RefSeq" id="WP_088972015.1">
    <property type="nucleotide sequence ID" value="NZ_JBHLYF010000005.1"/>
</dbReference>
<gene>
    <name evidence="6" type="ORF">GA0074704_4131</name>
</gene>
<organism evidence="6 7">
    <name type="scientific">Micromonospora siamensis</name>
    <dbReference type="NCBI Taxonomy" id="299152"/>
    <lineage>
        <taxon>Bacteria</taxon>
        <taxon>Bacillati</taxon>
        <taxon>Actinomycetota</taxon>
        <taxon>Actinomycetes</taxon>
        <taxon>Micromonosporales</taxon>
        <taxon>Micromonosporaceae</taxon>
        <taxon>Micromonospora</taxon>
    </lineage>
</organism>
<keyword evidence="2 4" id="KW-0547">Nucleotide-binding</keyword>
<reference evidence="6 7" key="1">
    <citation type="submission" date="2016-06" db="EMBL/GenBank/DDBJ databases">
        <authorList>
            <person name="Kjaerup R.B."/>
            <person name="Dalgaard T.S."/>
            <person name="Juul-Madsen H.R."/>
        </authorList>
    </citation>
    <scope>NUCLEOTIDE SEQUENCE [LARGE SCALE GENOMIC DNA]</scope>
    <source>
        <strain evidence="6 7">DSM 45097</strain>
    </source>
</reference>
<evidence type="ECO:0000259" key="5">
    <source>
        <dbReference type="PROSITE" id="PS50975"/>
    </source>
</evidence>
<evidence type="ECO:0000313" key="6">
    <source>
        <dbReference type="EMBL" id="SCG65668.1"/>
    </source>
</evidence>
<dbReference type="Proteomes" id="UP000198210">
    <property type="component" value="Chromosome I"/>
</dbReference>
<dbReference type="Gene3D" id="3.40.50.20">
    <property type="match status" value="1"/>
</dbReference>
<keyword evidence="1" id="KW-0436">Ligase</keyword>
<dbReference type="Gene3D" id="3.30.470.20">
    <property type="entry name" value="ATP-grasp fold, B domain"/>
    <property type="match status" value="1"/>
</dbReference>
<dbReference type="SUPFAM" id="SSF56059">
    <property type="entry name" value="Glutathione synthetase ATP-binding domain-like"/>
    <property type="match status" value="1"/>
</dbReference>
<protein>
    <submittedName>
        <fullName evidence="6">Biotin carboxylase</fullName>
    </submittedName>
</protein>
<evidence type="ECO:0000313" key="7">
    <source>
        <dbReference type="Proteomes" id="UP000198210"/>
    </source>
</evidence>
<dbReference type="Gene3D" id="3.30.1490.20">
    <property type="entry name" value="ATP-grasp fold, A domain"/>
    <property type="match status" value="1"/>
</dbReference>
<sequence length="409" mass="42855">MAEQSRRRRVLAIDRTGLHRYLDGPGGVVFPRDAHEVHVISVGADLPPHAAAHVESSRTVDGEAAVAAAARRLVDRVGVPDAVVTVAEEHLLIAAVLRDELGVPGLGAERTLRFRDKLVMKAHLAGTGVRVPRCAPFTVDAACRLLADVGPVVVKPRGGCGSAGVHVARTVDEIRRLAPGVGGPETTEVEEYVPGVLHHVDSVVRDGRVVAATVSRYLDPTTAFTDSSTVLRSVNLPDGPEADALLATNAAVLGSHPYLSGVTHLEAFVTPAGEVVFCELAARVGGGGVAPAFHARTGVDLYATHLRAQAGVRPPQRIPVSAELTGSLLLYAGPGTMTRPPRLPDEPWILAPDVYLPADGVLGAPGDVSQAVVTLAVTGPDRPTVEARLRTVIDEVRRSMVVEPALSGR</sequence>
<dbReference type="GO" id="GO:0046872">
    <property type="term" value="F:metal ion binding"/>
    <property type="evidence" value="ECO:0007669"/>
    <property type="project" value="InterPro"/>
</dbReference>
<dbReference type="EMBL" id="LT607751">
    <property type="protein sequence ID" value="SCG65668.1"/>
    <property type="molecule type" value="Genomic_DNA"/>
</dbReference>
<feature type="domain" description="ATP-grasp" evidence="5">
    <location>
        <begin position="121"/>
        <end position="310"/>
    </location>
</feature>
<dbReference type="InterPro" id="IPR011761">
    <property type="entry name" value="ATP-grasp"/>
</dbReference>
<dbReference type="InterPro" id="IPR052032">
    <property type="entry name" value="ATP-dep_AA_Ligase"/>
</dbReference>
<keyword evidence="3 4" id="KW-0067">ATP-binding</keyword>
<proteinExistence type="predicted"/>
<dbReference type="GO" id="GO:0005524">
    <property type="term" value="F:ATP binding"/>
    <property type="evidence" value="ECO:0007669"/>
    <property type="project" value="UniProtKB-UniRule"/>
</dbReference>
<evidence type="ECO:0000256" key="1">
    <source>
        <dbReference type="ARBA" id="ARBA00022598"/>
    </source>
</evidence>
<dbReference type="PROSITE" id="PS50975">
    <property type="entry name" value="ATP_GRASP"/>
    <property type="match status" value="1"/>
</dbReference>
<dbReference type="PANTHER" id="PTHR43585">
    <property type="entry name" value="FUMIPYRROLE BIOSYNTHESIS PROTEIN C"/>
    <property type="match status" value="1"/>
</dbReference>